<dbReference type="AlphaFoldDB" id="A6TLD1"/>
<dbReference type="KEGG" id="amt:Amet_0774"/>
<reference evidence="3" key="1">
    <citation type="journal article" date="2016" name="Genome Announc.">
        <title>Complete genome sequence of Alkaliphilus metalliredigens strain QYMF, an alkaliphilic and metal-reducing bacterium isolated from borax-contaminated leachate ponds.</title>
        <authorList>
            <person name="Hwang C."/>
            <person name="Copeland A."/>
            <person name="Lucas S."/>
            <person name="Lapidus A."/>
            <person name="Barry K."/>
            <person name="Detter J.C."/>
            <person name="Glavina Del Rio T."/>
            <person name="Hammon N."/>
            <person name="Israni S."/>
            <person name="Dalin E."/>
            <person name="Tice H."/>
            <person name="Pitluck S."/>
            <person name="Chertkov O."/>
            <person name="Brettin T."/>
            <person name="Bruce D."/>
            <person name="Han C."/>
            <person name="Schmutz J."/>
            <person name="Larimer F."/>
            <person name="Land M.L."/>
            <person name="Hauser L."/>
            <person name="Kyrpides N."/>
            <person name="Mikhailova N."/>
            <person name="Ye Q."/>
            <person name="Zhou J."/>
            <person name="Richardson P."/>
            <person name="Fields M.W."/>
        </authorList>
    </citation>
    <scope>NUCLEOTIDE SEQUENCE [LARGE SCALE GENOMIC DNA]</scope>
    <source>
        <strain evidence="3">QYMF</strain>
    </source>
</reference>
<dbReference type="STRING" id="293826.Amet_0774"/>
<sequence length="188" mass="21036">MKINNITNKSQFTTSTVAPKENKQKKSNQASLKIQDEYTPVQNEVKEATYKKPIVKVDESTIQKLKEESESAHNHLREMVKQLLERQGLTFKDLAGLDEGVKIDEETRLEAQAMIAEGGPFSPENVSDRLIAFAKAISGGDKGKIDILRSAIEKGFKEAQEMLGGELPEISHTTYELTMEKLDAWLAE</sequence>
<evidence type="ECO:0008006" key="4">
    <source>
        <dbReference type="Google" id="ProtNLM"/>
    </source>
</evidence>
<feature type="compositionally biased region" description="Polar residues" evidence="1">
    <location>
        <begin position="1"/>
        <end position="17"/>
    </location>
</feature>
<keyword evidence="3" id="KW-1185">Reference proteome</keyword>
<dbReference type="eggNOG" id="ENOG50307Y4">
    <property type="taxonomic scope" value="Bacteria"/>
</dbReference>
<dbReference type="EMBL" id="CP000724">
    <property type="protein sequence ID" value="ABR46999.1"/>
    <property type="molecule type" value="Genomic_DNA"/>
</dbReference>
<dbReference type="HOGENOM" id="CLU_086921_1_0_9"/>
<dbReference type="RefSeq" id="WP_012062042.1">
    <property type="nucleotide sequence ID" value="NC_009633.1"/>
</dbReference>
<evidence type="ECO:0000313" key="3">
    <source>
        <dbReference type="Proteomes" id="UP000001572"/>
    </source>
</evidence>
<feature type="region of interest" description="Disordered" evidence="1">
    <location>
        <begin position="1"/>
        <end position="35"/>
    </location>
</feature>
<proteinExistence type="predicted"/>
<name>A6TLD1_ALKMQ</name>
<dbReference type="Proteomes" id="UP000001572">
    <property type="component" value="Chromosome"/>
</dbReference>
<dbReference type="OrthoDB" id="49105at2"/>
<evidence type="ECO:0000313" key="2">
    <source>
        <dbReference type="EMBL" id="ABR46999.1"/>
    </source>
</evidence>
<accession>A6TLD1</accession>
<evidence type="ECO:0000256" key="1">
    <source>
        <dbReference type="SAM" id="MobiDB-lite"/>
    </source>
</evidence>
<gene>
    <name evidence="2" type="ordered locus">Amet_0774</name>
</gene>
<protein>
    <recommendedName>
        <fullName evidence="4">DUF5610 domain-containing protein</fullName>
    </recommendedName>
</protein>
<organism evidence="2 3">
    <name type="scientific">Alkaliphilus metalliredigens (strain QYMF)</name>
    <dbReference type="NCBI Taxonomy" id="293826"/>
    <lineage>
        <taxon>Bacteria</taxon>
        <taxon>Bacillati</taxon>
        <taxon>Bacillota</taxon>
        <taxon>Clostridia</taxon>
        <taxon>Peptostreptococcales</taxon>
        <taxon>Natronincolaceae</taxon>
        <taxon>Alkaliphilus</taxon>
    </lineage>
</organism>